<dbReference type="EMBL" id="DS268109">
    <property type="protein sequence ID" value="KMM64534.1"/>
    <property type="molecule type" value="Genomic_DNA"/>
</dbReference>
<evidence type="ECO:0000256" key="1">
    <source>
        <dbReference type="SAM" id="MobiDB-lite"/>
    </source>
</evidence>
<name>A0A0J6F6F4_COCPO</name>
<gene>
    <name evidence="2" type="ORF">CPAG_00886</name>
</gene>
<sequence>MAHPCLGERGPRVGAETSTRFVPSDKKVGFEIEQNHKRNEGLFWALGSAKGQNAWQGRSHKSPPGLLRKSQMQKQAAAPPADTSKEGDFAALSWSYIHVSRHPRTASSEPGSALLPGRVPTHMQRWHGSTRESSSGQIYEKA</sequence>
<dbReference type="Proteomes" id="UP000054567">
    <property type="component" value="Unassembled WGS sequence"/>
</dbReference>
<accession>A0A0J6F6F4</accession>
<organism evidence="2 3">
    <name type="scientific">Coccidioides posadasii RMSCC 3488</name>
    <dbReference type="NCBI Taxonomy" id="454284"/>
    <lineage>
        <taxon>Eukaryota</taxon>
        <taxon>Fungi</taxon>
        <taxon>Dikarya</taxon>
        <taxon>Ascomycota</taxon>
        <taxon>Pezizomycotina</taxon>
        <taxon>Eurotiomycetes</taxon>
        <taxon>Eurotiomycetidae</taxon>
        <taxon>Onygenales</taxon>
        <taxon>Onygenaceae</taxon>
        <taxon>Coccidioides</taxon>
    </lineage>
</organism>
<feature type="compositionally biased region" description="Polar residues" evidence="1">
    <location>
        <begin position="131"/>
        <end position="142"/>
    </location>
</feature>
<protein>
    <submittedName>
        <fullName evidence="2">Uncharacterized protein</fullName>
    </submittedName>
</protein>
<evidence type="ECO:0000313" key="2">
    <source>
        <dbReference type="EMBL" id="KMM64534.1"/>
    </source>
</evidence>
<feature type="region of interest" description="Disordered" evidence="1">
    <location>
        <begin position="50"/>
        <end position="85"/>
    </location>
</feature>
<feature type="region of interest" description="Disordered" evidence="1">
    <location>
        <begin position="101"/>
        <end position="142"/>
    </location>
</feature>
<reference evidence="2 3" key="1">
    <citation type="submission" date="2007-06" db="EMBL/GenBank/DDBJ databases">
        <title>The Genome Sequence of Coccidioides posadasii RMSCC_3488.</title>
        <authorList>
            <consortium name="Coccidioides Genome Resources Consortium"/>
            <consortium name="The Broad Institute Genome Sequencing Platform"/>
            <person name="Henn M.R."/>
            <person name="Sykes S."/>
            <person name="Young S."/>
            <person name="Jaffe D."/>
            <person name="Berlin A."/>
            <person name="Alvarez P."/>
            <person name="Butler J."/>
            <person name="Gnerre S."/>
            <person name="Grabherr M."/>
            <person name="Mauceli E."/>
            <person name="Brockman W."/>
            <person name="Kodira C."/>
            <person name="Alvarado L."/>
            <person name="Zeng Q."/>
            <person name="Crawford M."/>
            <person name="Antoine C."/>
            <person name="Devon K."/>
            <person name="Galgiani J."/>
            <person name="Orsborn K."/>
            <person name="Lewis M.L."/>
            <person name="Nusbaum C."/>
            <person name="Galagan J."/>
            <person name="Birren B."/>
        </authorList>
    </citation>
    <scope>NUCLEOTIDE SEQUENCE [LARGE SCALE GENOMIC DNA]</scope>
    <source>
        <strain evidence="2 3">RMSCC 3488</strain>
    </source>
</reference>
<reference evidence="3" key="3">
    <citation type="journal article" date="2010" name="Genome Res.">
        <title>Population genomic sequencing of Coccidioides fungi reveals recent hybridization and transposon control.</title>
        <authorList>
            <person name="Neafsey D.E."/>
            <person name="Barker B.M."/>
            <person name="Sharpton T.J."/>
            <person name="Stajich J.E."/>
            <person name="Park D.J."/>
            <person name="Whiston E."/>
            <person name="Hung C.-Y."/>
            <person name="McMahan C."/>
            <person name="White J."/>
            <person name="Sykes S."/>
            <person name="Heiman D."/>
            <person name="Young S."/>
            <person name="Zeng Q."/>
            <person name="Abouelleil A."/>
            <person name="Aftuck L."/>
            <person name="Bessette D."/>
            <person name="Brown A."/>
            <person name="FitzGerald M."/>
            <person name="Lui A."/>
            <person name="Macdonald J.P."/>
            <person name="Priest M."/>
            <person name="Orbach M.J."/>
            <person name="Galgiani J.N."/>
            <person name="Kirkland T.N."/>
            <person name="Cole G.T."/>
            <person name="Birren B.W."/>
            <person name="Henn M.R."/>
            <person name="Taylor J.W."/>
            <person name="Rounsley S.D."/>
        </authorList>
    </citation>
    <scope>NUCLEOTIDE SEQUENCE [LARGE SCALE GENOMIC DNA]</scope>
    <source>
        <strain evidence="3">RMSCC 3488</strain>
    </source>
</reference>
<proteinExistence type="predicted"/>
<reference evidence="3" key="2">
    <citation type="journal article" date="2009" name="Genome Res.">
        <title>Comparative genomic analyses of the human fungal pathogens Coccidioides and their relatives.</title>
        <authorList>
            <person name="Sharpton T.J."/>
            <person name="Stajich J.E."/>
            <person name="Rounsley S.D."/>
            <person name="Gardner M.J."/>
            <person name="Wortman J.R."/>
            <person name="Jordar V.S."/>
            <person name="Maiti R."/>
            <person name="Kodira C.D."/>
            <person name="Neafsey D.E."/>
            <person name="Zeng Q."/>
            <person name="Hung C.-Y."/>
            <person name="McMahan C."/>
            <person name="Muszewska A."/>
            <person name="Grynberg M."/>
            <person name="Mandel M.A."/>
            <person name="Kellner E.M."/>
            <person name="Barker B.M."/>
            <person name="Galgiani J.N."/>
            <person name="Orbach M.J."/>
            <person name="Kirkland T.N."/>
            <person name="Cole G.T."/>
            <person name="Henn M.R."/>
            <person name="Birren B.W."/>
            <person name="Taylor J.W."/>
        </authorList>
    </citation>
    <scope>NUCLEOTIDE SEQUENCE [LARGE SCALE GENOMIC DNA]</scope>
    <source>
        <strain evidence="3">RMSCC 3488</strain>
    </source>
</reference>
<dbReference type="VEuPathDB" id="FungiDB:CPAG_00886"/>
<evidence type="ECO:0000313" key="3">
    <source>
        <dbReference type="Proteomes" id="UP000054567"/>
    </source>
</evidence>
<dbReference type="AlphaFoldDB" id="A0A0J6F6F4"/>